<accession>A0A218Z8F0</accession>
<organism evidence="1 2">
    <name type="scientific">Diplocarpon coronariae</name>
    <dbReference type="NCBI Taxonomy" id="2795749"/>
    <lineage>
        <taxon>Eukaryota</taxon>
        <taxon>Fungi</taxon>
        <taxon>Dikarya</taxon>
        <taxon>Ascomycota</taxon>
        <taxon>Pezizomycotina</taxon>
        <taxon>Leotiomycetes</taxon>
        <taxon>Helotiales</taxon>
        <taxon>Drepanopezizaceae</taxon>
        <taxon>Diplocarpon</taxon>
    </lineage>
</organism>
<evidence type="ECO:0000313" key="2">
    <source>
        <dbReference type="Proteomes" id="UP000242519"/>
    </source>
</evidence>
<dbReference type="AlphaFoldDB" id="A0A218Z8F0"/>
<dbReference type="EMBL" id="MZNU01000113">
    <property type="protein sequence ID" value="OWP04367.1"/>
    <property type="molecule type" value="Genomic_DNA"/>
</dbReference>
<reference evidence="1 2" key="1">
    <citation type="submission" date="2017-04" db="EMBL/GenBank/DDBJ databases">
        <title>Draft genome sequence of Marssonina coronaria NL1: causal agent of apple blotch.</title>
        <authorList>
            <person name="Cheng Q."/>
        </authorList>
    </citation>
    <scope>NUCLEOTIDE SEQUENCE [LARGE SCALE GENOMIC DNA]</scope>
    <source>
        <strain evidence="1 2">NL1</strain>
    </source>
</reference>
<dbReference type="Proteomes" id="UP000242519">
    <property type="component" value="Unassembled WGS sequence"/>
</dbReference>
<comment type="caution">
    <text evidence="1">The sequence shown here is derived from an EMBL/GenBank/DDBJ whole genome shotgun (WGS) entry which is preliminary data.</text>
</comment>
<gene>
    <name evidence="1" type="ORF">B2J93_6000</name>
</gene>
<keyword evidence="2" id="KW-1185">Reference proteome</keyword>
<dbReference type="STRING" id="503106.A0A218Z8F0"/>
<evidence type="ECO:0000313" key="1">
    <source>
        <dbReference type="EMBL" id="OWP04367.1"/>
    </source>
</evidence>
<dbReference type="OrthoDB" id="5330858at2759"/>
<dbReference type="InParanoid" id="A0A218Z8F0"/>
<name>A0A218Z8F0_9HELO</name>
<proteinExistence type="predicted"/>
<sequence>MSSRFLLQKPYVAATLPQSIDHTNTNYVVAEVYGGAPGAKKRKRSELAVGVDGEGIGLEAYNFLCASSTFDFYLSSNITQDPNIEK</sequence>
<protein>
    <submittedName>
        <fullName evidence="1">Uncharacterized protein</fullName>
    </submittedName>
</protein>